<proteinExistence type="predicted"/>
<sequence length="40" mass="4517">MNGFSAIIFSDVNGNFHLDTNSAFIHKSFNITGFCMIKNY</sequence>
<dbReference type="Proteomes" id="UP000663720">
    <property type="component" value="Chromosome"/>
</dbReference>
<gene>
    <name evidence="1" type="ORF">dnl_57650</name>
</gene>
<evidence type="ECO:0000313" key="1">
    <source>
        <dbReference type="EMBL" id="QTA83363.1"/>
    </source>
</evidence>
<dbReference type="AlphaFoldDB" id="A0A975BDK6"/>
<evidence type="ECO:0000313" key="2">
    <source>
        <dbReference type="Proteomes" id="UP000663720"/>
    </source>
</evidence>
<organism evidence="1 2">
    <name type="scientific">Desulfonema limicola</name>
    <dbReference type="NCBI Taxonomy" id="45656"/>
    <lineage>
        <taxon>Bacteria</taxon>
        <taxon>Pseudomonadati</taxon>
        <taxon>Thermodesulfobacteriota</taxon>
        <taxon>Desulfobacteria</taxon>
        <taxon>Desulfobacterales</taxon>
        <taxon>Desulfococcaceae</taxon>
        <taxon>Desulfonema</taxon>
    </lineage>
</organism>
<name>A0A975BDK6_9BACT</name>
<dbReference type="EMBL" id="CP061799">
    <property type="protein sequence ID" value="QTA83363.1"/>
    <property type="molecule type" value="Genomic_DNA"/>
</dbReference>
<accession>A0A975BDK6</accession>
<reference evidence="1" key="1">
    <citation type="journal article" date="2021" name="Microb. Physiol.">
        <title>Proteogenomic Insights into the Physiology of Marine, Sulfate-Reducing, Filamentous Desulfonema limicola and Desulfonema magnum.</title>
        <authorList>
            <person name="Schnaars V."/>
            <person name="Wohlbrand L."/>
            <person name="Scheve S."/>
            <person name="Hinrichs C."/>
            <person name="Reinhardt R."/>
            <person name="Rabus R."/>
        </authorList>
    </citation>
    <scope>NUCLEOTIDE SEQUENCE</scope>
    <source>
        <strain evidence="1">5ac10</strain>
    </source>
</reference>
<keyword evidence="2" id="KW-1185">Reference proteome</keyword>
<dbReference type="KEGG" id="dli:dnl_57650"/>
<protein>
    <submittedName>
        <fullName evidence="1">Uncharacterized protein</fullName>
    </submittedName>
</protein>